<name>A0A4R3L0N5_9FIRM</name>
<evidence type="ECO:0000313" key="1">
    <source>
        <dbReference type="EMBL" id="TCS91581.1"/>
    </source>
</evidence>
<comment type="caution">
    <text evidence="1">The sequence shown here is derived from an EMBL/GenBank/DDBJ whole genome shotgun (WGS) entry which is preliminary data.</text>
</comment>
<dbReference type="Proteomes" id="UP000294567">
    <property type="component" value="Unassembled WGS sequence"/>
</dbReference>
<organism evidence="1 2">
    <name type="scientific">Keratinibaculum paraultunense</name>
    <dbReference type="NCBI Taxonomy" id="1278232"/>
    <lineage>
        <taxon>Bacteria</taxon>
        <taxon>Bacillati</taxon>
        <taxon>Bacillota</taxon>
        <taxon>Tissierellia</taxon>
        <taxon>Tissierellales</taxon>
        <taxon>Tepidimicrobiaceae</taxon>
        <taxon>Keratinibaculum</taxon>
    </lineage>
</organism>
<proteinExistence type="predicted"/>
<dbReference type="EMBL" id="SMAE01000001">
    <property type="protein sequence ID" value="TCS91581.1"/>
    <property type="molecule type" value="Genomic_DNA"/>
</dbReference>
<dbReference type="RefSeq" id="WP_132025306.1">
    <property type="nucleotide sequence ID" value="NZ_CP068564.1"/>
</dbReference>
<dbReference type="OrthoDB" id="9810012at2"/>
<evidence type="ECO:0000313" key="2">
    <source>
        <dbReference type="Proteomes" id="UP000294567"/>
    </source>
</evidence>
<keyword evidence="2" id="KW-1185">Reference proteome</keyword>
<protein>
    <recommendedName>
        <fullName evidence="3">Zinc dependent phospholipase C</fullName>
    </recommendedName>
</protein>
<gene>
    <name evidence="1" type="ORF">EDD65_10182</name>
</gene>
<sequence>MHIYNTETKLEINDNQFLLGGLAPDVHKSKSRLKEISHFTMKDNSGIGYVDYEAFYTKYLTKNKTPFHLGYYFHLISDYIWLEGIYYKKIKWLPKDIKIEAKRMYYIDFWRLNWKLIDYYSLELISLEKQPIDIDEIDEMLLDELIRDLETDFNMVDSTKGESLKILELEEAIGTIEKTVISCIANFKKVHGKGMFCLPPTSEIKGIAPKV</sequence>
<evidence type="ECO:0008006" key="3">
    <source>
        <dbReference type="Google" id="ProtNLM"/>
    </source>
</evidence>
<accession>A0A4R3L0N5</accession>
<reference evidence="1 2" key="1">
    <citation type="submission" date="2019-03" db="EMBL/GenBank/DDBJ databases">
        <title>Genomic Encyclopedia of Type Strains, Phase IV (KMG-IV): sequencing the most valuable type-strain genomes for metagenomic binning, comparative biology and taxonomic classification.</title>
        <authorList>
            <person name="Goeker M."/>
        </authorList>
    </citation>
    <scope>NUCLEOTIDE SEQUENCE [LARGE SCALE GENOMIC DNA]</scope>
    <source>
        <strain evidence="1 2">DSM 26752</strain>
    </source>
</reference>
<dbReference type="AlphaFoldDB" id="A0A4R3L0N5"/>